<dbReference type="InterPro" id="IPR031107">
    <property type="entry name" value="Small_HSP"/>
</dbReference>
<comment type="similarity">
    <text evidence="1 2">Belongs to the small heat shock protein (HSP20) family.</text>
</comment>
<dbReference type="SUPFAM" id="SSF49764">
    <property type="entry name" value="HSP20-like chaperones"/>
    <property type="match status" value="1"/>
</dbReference>
<reference evidence="4" key="1">
    <citation type="submission" date="2021-04" db="EMBL/GenBank/DDBJ databases">
        <authorList>
            <person name="Hartkoorn R.C."/>
            <person name="Beaudoing E."/>
            <person name="Hot D."/>
        </authorList>
    </citation>
    <scope>NUCLEOTIDE SEQUENCE</scope>
    <source>
        <strain evidence="4">NRRL B-16292</strain>
    </source>
</reference>
<evidence type="ECO:0000313" key="4">
    <source>
        <dbReference type="EMBL" id="UWP80856.1"/>
    </source>
</evidence>
<protein>
    <submittedName>
        <fullName evidence="4">Hsp20/alpha crystallin family protein</fullName>
    </submittedName>
</protein>
<feature type="domain" description="SHSP" evidence="3">
    <location>
        <begin position="21"/>
        <end position="132"/>
    </location>
</feature>
<organism evidence="4 5">
    <name type="scientific">Dactylosporangium fulvum</name>
    <dbReference type="NCBI Taxonomy" id="53359"/>
    <lineage>
        <taxon>Bacteria</taxon>
        <taxon>Bacillati</taxon>
        <taxon>Actinomycetota</taxon>
        <taxon>Actinomycetes</taxon>
        <taxon>Micromonosporales</taxon>
        <taxon>Micromonosporaceae</taxon>
        <taxon>Dactylosporangium</taxon>
    </lineage>
</organism>
<evidence type="ECO:0000259" key="3">
    <source>
        <dbReference type="PROSITE" id="PS01031"/>
    </source>
</evidence>
<sequence length="139" mass="15415">MLLRTAPFRDFDTFAGQFFDSTRRGASAPLDAYRDGDTFYVEIDLPGVDPASIDATVDRNVLTVRAERTRAQREGLRRVITERATGTVTRRLVLGDSLDTDRLEANYDNGVLTLSIPVAEKARPRKIEIGTANRELASA</sequence>
<dbReference type="RefSeq" id="WP_259858619.1">
    <property type="nucleotide sequence ID" value="NZ_BAAAST010000058.1"/>
</dbReference>
<dbReference type="InterPro" id="IPR002068">
    <property type="entry name" value="A-crystallin/Hsp20_dom"/>
</dbReference>
<dbReference type="Proteomes" id="UP001059617">
    <property type="component" value="Chromosome"/>
</dbReference>
<accession>A0ABY5VUT3</accession>
<evidence type="ECO:0000256" key="1">
    <source>
        <dbReference type="PROSITE-ProRule" id="PRU00285"/>
    </source>
</evidence>
<dbReference type="PROSITE" id="PS01031">
    <property type="entry name" value="SHSP"/>
    <property type="match status" value="1"/>
</dbReference>
<dbReference type="CDD" id="cd06464">
    <property type="entry name" value="ACD_sHsps-like"/>
    <property type="match status" value="1"/>
</dbReference>
<proteinExistence type="inferred from homology"/>
<reference evidence="4" key="2">
    <citation type="submission" date="2022-09" db="EMBL/GenBank/DDBJ databases">
        <title>Biosynthetic gene clusters of Dactylosporangioum fulvum.</title>
        <authorList>
            <person name="Caradec T."/>
        </authorList>
    </citation>
    <scope>NUCLEOTIDE SEQUENCE</scope>
    <source>
        <strain evidence="4">NRRL B-16292</strain>
    </source>
</reference>
<evidence type="ECO:0000256" key="2">
    <source>
        <dbReference type="RuleBase" id="RU003616"/>
    </source>
</evidence>
<dbReference type="Gene3D" id="2.60.40.790">
    <property type="match status" value="1"/>
</dbReference>
<keyword evidence="5" id="KW-1185">Reference proteome</keyword>
<evidence type="ECO:0000313" key="5">
    <source>
        <dbReference type="Proteomes" id="UP001059617"/>
    </source>
</evidence>
<name>A0ABY5VUT3_9ACTN</name>
<dbReference type="InterPro" id="IPR008978">
    <property type="entry name" value="HSP20-like_chaperone"/>
</dbReference>
<dbReference type="EMBL" id="CP073720">
    <property type="protein sequence ID" value="UWP80856.1"/>
    <property type="molecule type" value="Genomic_DNA"/>
</dbReference>
<gene>
    <name evidence="4" type="ORF">Dfulv_37855</name>
</gene>
<dbReference type="Pfam" id="PF00011">
    <property type="entry name" value="HSP20"/>
    <property type="match status" value="1"/>
</dbReference>
<dbReference type="PANTHER" id="PTHR11527">
    <property type="entry name" value="HEAT-SHOCK PROTEIN 20 FAMILY MEMBER"/>
    <property type="match status" value="1"/>
</dbReference>